<organism evidence="3 4">
    <name type="scientific">Jeotgalibacillus haloalkalitolerans</name>
    <dbReference type="NCBI Taxonomy" id="3104292"/>
    <lineage>
        <taxon>Bacteria</taxon>
        <taxon>Bacillati</taxon>
        <taxon>Bacillota</taxon>
        <taxon>Bacilli</taxon>
        <taxon>Bacillales</taxon>
        <taxon>Caryophanaceae</taxon>
        <taxon>Jeotgalibacillus</taxon>
    </lineage>
</organism>
<comment type="caution">
    <text evidence="3">The sequence shown here is derived from an EMBL/GenBank/DDBJ whole genome shotgun (WGS) entry which is preliminary data.</text>
</comment>
<dbReference type="PANTHER" id="PTHR43861:SF3">
    <property type="entry name" value="PUTATIVE (AFU_ORTHOLOGUE AFUA_2G14390)-RELATED"/>
    <property type="match status" value="1"/>
</dbReference>
<dbReference type="GO" id="GO:0032259">
    <property type="term" value="P:methylation"/>
    <property type="evidence" value="ECO:0007669"/>
    <property type="project" value="UniProtKB-KW"/>
</dbReference>
<proteinExistence type="predicted"/>
<dbReference type="Pfam" id="PF13649">
    <property type="entry name" value="Methyltransf_25"/>
    <property type="match status" value="1"/>
</dbReference>
<protein>
    <submittedName>
        <fullName evidence="3">Class I SAM-dependent methyltransferase</fullName>
        <ecNumber evidence="3">2.1.-.-</ecNumber>
    </submittedName>
</protein>
<dbReference type="SUPFAM" id="SSF53335">
    <property type="entry name" value="S-adenosyl-L-methionine-dependent methyltransferases"/>
    <property type="match status" value="1"/>
</dbReference>
<dbReference type="InterPro" id="IPR041698">
    <property type="entry name" value="Methyltransf_25"/>
</dbReference>
<gene>
    <name evidence="3" type="ORF">UFB30_01285</name>
</gene>
<dbReference type="Gene3D" id="3.40.50.150">
    <property type="entry name" value="Vaccinia Virus protein VP39"/>
    <property type="match status" value="1"/>
</dbReference>
<evidence type="ECO:0000256" key="1">
    <source>
        <dbReference type="ARBA" id="ARBA00022679"/>
    </source>
</evidence>
<dbReference type="Proteomes" id="UP001292084">
    <property type="component" value="Unassembled WGS sequence"/>
</dbReference>
<name>A0ABU5KHX4_9BACL</name>
<evidence type="ECO:0000313" key="3">
    <source>
        <dbReference type="EMBL" id="MDZ5710828.1"/>
    </source>
</evidence>
<dbReference type="GO" id="GO:0008168">
    <property type="term" value="F:methyltransferase activity"/>
    <property type="evidence" value="ECO:0007669"/>
    <property type="project" value="UniProtKB-KW"/>
</dbReference>
<reference evidence="3 4" key="1">
    <citation type="submission" date="2023-12" db="EMBL/GenBank/DDBJ databases">
        <title>Jeotgalibacillus haloalkaliphilus sp. nov., a novel salt-tolerant bacteria, isolated from the estuary of the Fenhe River into the Yellow River.</title>
        <authorList>
            <person name="Li Y."/>
        </authorList>
    </citation>
    <scope>NUCLEOTIDE SEQUENCE [LARGE SCALE GENOMIC DNA]</scope>
    <source>
        <strain evidence="3 4">HH7-29</strain>
    </source>
</reference>
<accession>A0ABU5KHX4</accession>
<keyword evidence="4" id="KW-1185">Reference proteome</keyword>
<keyword evidence="3" id="KW-0489">Methyltransferase</keyword>
<dbReference type="EC" id="2.1.-.-" evidence="3"/>
<evidence type="ECO:0000259" key="2">
    <source>
        <dbReference type="Pfam" id="PF13649"/>
    </source>
</evidence>
<sequence length="199" mass="22624">MNAWDRRFQNKTYIYGKEPNEFIVFAQKKLNLRRGSVLAVAEGEGRNAVFMAEKGLSVTAWDYSAEGLKKTQSLAAERHVEIKTALADLTDADWTPESYDAVINVFGHIDPAGRESMLEGIKNTIKPRGYYISEVYSKHQLPYKTGGPPKEEFLYDAGEILETFKDWRIIHFFTGEVTRQEGKLHNGLSHVIQIIAQKI</sequence>
<dbReference type="CDD" id="cd02440">
    <property type="entry name" value="AdoMet_MTases"/>
    <property type="match status" value="1"/>
</dbReference>
<evidence type="ECO:0000313" key="4">
    <source>
        <dbReference type="Proteomes" id="UP001292084"/>
    </source>
</evidence>
<dbReference type="PANTHER" id="PTHR43861">
    <property type="entry name" value="TRANS-ACONITATE 2-METHYLTRANSFERASE-RELATED"/>
    <property type="match status" value="1"/>
</dbReference>
<dbReference type="EMBL" id="JAXQNN010000001">
    <property type="protein sequence ID" value="MDZ5710828.1"/>
    <property type="molecule type" value="Genomic_DNA"/>
</dbReference>
<keyword evidence="1 3" id="KW-0808">Transferase</keyword>
<feature type="domain" description="Methyltransferase" evidence="2">
    <location>
        <begin position="37"/>
        <end position="129"/>
    </location>
</feature>
<dbReference type="InterPro" id="IPR029063">
    <property type="entry name" value="SAM-dependent_MTases_sf"/>
</dbReference>
<dbReference type="RefSeq" id="WP_322419859.1">
    <property type="nucleotide sequence ID" value="NZ_JAXQNN010000001.1"/>
</dbReference>